<proteinExistence type="predicted"/>
<name>A0A2H1G674_ZYMTR</name>
<dbReference type="EMBL" id="LT854255">
    <property type="protein sequence ID" value="SMR49065.1"/>
    <property type="molecule type" value="Genomic_DNA"/>
</dbReference>
<organism evidence="1 2">
    <name type="scientific">Zymoseptoria tritici ST99CH_1E4</name>
    <dbReference type="NCBI Taxonomy" id="1276532"/>
    <lineage>
        <taxon>Eukaryota</taxon>
        <taxon>Fungi</taxon>
        <taxon>Dikarya</taxon>
        <taxon>Ascomycota</taxon>
        <taxon>Pezizomycotina</taxon>
        <taxon>Dothideomycetes</taxon>
        <taxon>Dothideomycetidae</taxon>
        <taxon>Mycosphaerellales</taxon>
        <taxon>Mycosphaerellaceae</taxon>
        <taxon>Zymoseptoria</taxon>
    </lineage>
</organism>
<protein>
    <submittedName>
        <fullName evidence="1">Uncharacterized protein</fullName>
    </submittedName>
</protein>
<reference evidence="2" key="1">
    <citation type="submission" date="2017-05" db="EMBL/GenBank/DDBJ databases">
        <authorList>
            <person name="Song R."/>
            <person name="Chenine A.L."/>
            <person name="Ruprecht R.M."/>
        </authorList>
    </citation>
    <scope>NUCLEOTIDE SEQUENCE [LARGE SCALE GENOMIC DNA]</scope>
</reference>
<sequence length="110" mass="12491">MVGMAFWGLASGEQANVQELEVYDDTTLILRPLASASLTGTLVFWGSSVRLVYQEILPEVSMHEANLLCSQVSGAQDRFLSFDFRLRGAAPCFLRRRTCFERSLKRWQRS</sequence>
<gene>
    <name evidence="1" type="ORF">ZT1E4_G4457</name>
</gene>
<accession>A0A2H1G674</accession>
<evidence type="ECO:0000313" key="2">
    <source>
        <dbReference type="Proteomes" id="UP000245764"/>
    </source>
</evidence>
<dbReference type="AlphaFoldDB" id="A0A2H1G674"/>
<evidence type="ECO:0000313" key="1">
    <source>
        <dbReference type="EMBL" id="SMR49065.1"/>
    </source>
</evidence>
<dbReference type="Proteomes" id="UP000245764">
    <property type="component" value="Chromosome 3"/>
</dbReference>